<sequence length="110" mass="12582">MADRAGRIGNGAATLGLWPIPRDLERVTVASVRAVLGRIGTGPIREVRPGVVRIDVCTRGRQKQVMAALDAKTNAERWHSYRIGRRYPWPPWRTWITVEDSWEEWHGPRD</sequence>
<comment type="caution">
    <text evidence="1">The sequence shown here is derived from an EMBL/GenBank/DDBJ whole genome shotgun (WGS) entry which is preliminary data.</text>
</comment>
<accession>A0ABP6T709</accession>
<keyword evidence="2" id="KW-1185">Reference proteome</keyword>
<evidence type="ECO:0000313" key="1">
    <source>
        <dbReference type="EMBL" id="GAA3393376.1"/>
    </source>
</evidence>
<gene>
    <name evidence="1" type="ORF">GCM10020369_58680</name>
</gene>
<protein>
    <submittedName>
        <fullName evidence="1">Uncharacterized protein</fullName>
    </submittedName>
</protein>
<organism evidence="1 2">
    <name type="scientific">Cryptosporangium minutisporangium</name>
    <dbReference type="NCBI Taxonomy" id="113569"/>
    <lineage>
        <taxon>Bacteria</taxon>
        <taxon>Bacillati</taxon>
        <taxon>Actinomycetota</taxon>
        <taxon>Actinomycetes</taxon>
        <taxon>Cryptosporangiales</taxon>
        <taxon>Cryptosporangiaceae</taxon>
        <taxon>Cryptosporangium</taxon>
    </lineage>
</organism>
<dbReference type="EMBL" id="BAAAYN010000042">
    <property type="protein sequence ID" value="GAA3393376.1"/>
    <property type="molecule type" value="Genomic_DNA"/>
</dbReference>
<proteinExistence type="predicted"/>
<evidence type="ECO:0000313" key="2">
    <source>
        <dbReference type="Proteomes" id="UP001501676"/>
    </source>
</evidence>
<dbReference type="Proteomes" id="UP001501676">
    <property type="component" value="Unassembled WGS sequence"/>
</dbReference>
<reference evidence="2" key="1">
    <citation type="journal article" date="2019" name="Int. J. Syst. Evol. Microbiol.">
        <title>The Global Catalogue of Microorganisms (GCM) 10K type strain sequencing project: providing services to taxonomists for standard genome sequencing and annotation.</title>
        <authorList>
            <consortium name="The Broad Institute Genomics Platform"/>
            <consortium name="The Broad Institute Genome Sequencing Center for Infectious Disease"/>
            <person name="Wu L."/>
            <person name="Ma J."/>
        </authorList>
    </citation>
    <scope>NUCLEOTIDE SEQUENCE [LARGE SCALE GENOMIC DNA]</scope>
    <source>
        <strain evidence="2">JCM 9458</strain>
    </source>
</reference>
<name>A0ABP6T709_9ACTN</name>